<reference evidence="2 3" key="1">
    <citation type="submission" date="2019-12" db="EMBL/GenBank/DDBJ databases">
        <authorList>
            <person name="Wolfe R."/>
            <person name="Danczak R."/>
            <person name="Wilkins M."/>
        </authorList>
    </citation>
    <scope>NUCLEOTIDE SEQUENCE [LARGE SCALE GENOMIC DNA]</scope>
    <source>
        <strain evidence="2">X2_MaxBin.013</strain>
    </source>
</reference>
<evidence type="ECO:0000313" key="2">
    <source>
        <dbReference type="EMBL" id="KAF0134510.1"/>
    </source>
</evidence>
<dbReference type="Pfam" id="PF08291">
    <property type="entry name" value="Peptidase_M15_3"/>
    <property type="match status" value="1"/>
</dbReference>
<protein>
    <recommendedName>
        <fullName evidence="1">Peptidase M15A C-terminal domain-containing protein</fullName>
    </recommendedName>
</protein>
<name>A0A833P3C2_UNCSA</name>
<dbReference type="SUPFAM" id="SSF55166">
    <property type="entry name" value="Hedgehog/DD-peptidase"/>
    <property type="match status" value="1"/>
</dbReference>
<proteinExistence type="predicted"/>
<dbReference type="EMBL" id="WPAF01000007">
    <property type="protein sequence ID" value="KAF0134510.1"/>
    <property type="molecule type" value="Genomic_DNA"/>
</dbReference>
<sequence length="142" mass="16319">MGDLSEHFNHKDFKCACPECRGEGFKIHLGLVGILEAVVEHFQKPVKIKSAFWCEAFNEKQKKEKLSLHVKGKAVHFSVEGIPISEAFKFTETIPGINGIGFYPQEEFIHIDTRPVEKKDAWIKEGERYSPLTQDKRRQYGL</sequence>
<dbReference type="Gene3D" id="3.30.1380.10">
    <property type="match status" value="1"/>
</dbReference>
<comment type="caution">
    <text evidence="2">The sequence shown here is derived from an EMBL/GenBank/DDBJ whole genome shotgun (WGS) entry which is preliminary data.</text>
</comment>
<feature type="domain" description="Peptidase M15A C-terminal" evidence="1">
    <location>
        <begin position="7"/>
        <end position="112"/>
    </location>
</feature>
<dbReference type="InterPro" id="IPR013230">
    <property type="entry name" value="Peptidase_M15A_C"/>
</dbReference>
<evidence type="ECO:0000313" key="3">
    <source>
        <dbReference type="Proteomes" id="UP000488506"/>
    </source>
</evidence>
<gene>
    <name evidence="2" type="ORF">FD145_528</name>
</gene>
<accession>A0A833P3C2</accession>
<evidence type="ECO:0000259" key="1">
    <source>
        <dbReference type="Pfam" id="PF08291"/>
    </source>
</evidence>
<organism evidence="2 3">
    <name type="scientific">Candidatus Saganbacteria bacterium</name>
    <dbReference type="NCBI Taxonomy" id="2575572"/>
    <lineage>
        <taxon>Bacteria</taxon>
        <taxon>Bacillati</taxon>
        <taxon>Saganbacteria</taxon>
    </lineage>
</organism>
<dbReference type="InterPro" id="IPR009045">
    <property type="entry name" value="Zn_M74/Hedgehog-like"/>
</dbReference>
<dbReference type="Proteomes" id="UP000488506">
    <property type="component" value="Unassembled WGS sequence"/>
</dbReference>
<dbReference type="AlphaFoldDB" id="A0A833P3C2"/>